<evidence type="ECO:0000313" key="12">
    <source>
        <dbReference type="Proteomes" id="UP000092731"/>
    </source>
</evidence>
<evidence type="ECO:0000256" key="5">
    <source>
        <dbReference type="ARBA" id="ARBA00013950"/>
    </source>
</evidence>
<feature type="non-terminal residue" evidence="11">
    <location>
        <position position="85"/>
    </location>
</feature>
<dbReference type="Proteomes" id="UP000092731">
    <property type="component" value="Unassembled WGS sequence"/>
</dbReference>
<dbReference type="Gene3D" id="2.40.30.20">
    <property type="match status" value="1"/>
</dbReference>
<keyword evidence="6" id="KW-0686">Riboflavin biosynthesis</keyword>
<accession>A0A170TE03</accession>
<dbReference type="Pfam" id="PF00677">
    <property type="entry name" value="Lum_binding"/>
    <property type="match status" value="1"/>
</dbReference>
<comment type="function">
    <text evidence="2">Catalyzes the dismutation of two molecules of 6,7-dimethyl-8-ribityllumazine, resulting in the formation of riboflavin and 5-amino-6-(D-ribitylamino)uracil.</text>
</comment>
<name>A0A170TE03_EHRRU</name>
<dbReference type="PROSITE" id="PS51177">
    <property type="entry name" value="LUMAZINE_BIND"/>
    <property type="match status" value="1"/>
</dbReference>
<evidence type="ECO:0000256" key="1">
    <source>
        <dbReference type="ARBA" id="ARBA00000968"/>
    </source>
</evidence>
<comment type="catalytic activity">
    <reaction evidence="1">
        <text>2 6,7-dimethyl-8-(1-D-ribityl)lumazine + H(+) = 5-amino-6-(D-ribitylamino)uracil + riboflavin</text>
        <dbReference type="Rhea" id="RHEA:20772"/>
        <dbReference type="ChEBI" id="CHEBI:15378"/>
        <dbReference type="ChEBI" id="CHEBI:15934"/>
        <dbReference type="ChEBI" id="CHEBI:57986"/>
        <dbReference type="ChEBI" id="CHEBI:58201"/>
        <dbReference type="EC" id="2.5.1.9"/>
    </reaction>
</comment>
<dbReference type="InterPro" id="IPR026017">
    <property type="entry name" value="Lumazine-bd_dom"/>
</dbReference>
<organism evidence="11 12">
    <name type="scientific">Ehrlichia ruminantium</name>
    <name type="common">heartwater rickettsia</name>
    <name type="synonym">Cowdria ruminantium</name>
    <dbReference type="NCBI Taxonomy" id="779"/>
    <lineage>
        <taxon>Bacteria</taxon>
        <taxon>Pseudomonadati</taxon>
        <taxon>Pseudomonadota</taxon>
        <taxon>Alphaproteobacteria</taxon>
        <taxon>Rickettsiales</taxon>
        <taxon>Anaplasmataceae</taxon>
        <taxon>Ehrlichia</taxon>
    </lineage>
</organism>
<evidence type="ECO:0000256" key="2">
    <source>
        <dbReference type="ARBA" id="ARBA00002803"/>
    </source>
</evidence>
<dbReference type="EMBL" id="BDDM01000320">
    <property type="protein sequence ID" value="GAT78795.1"/>
    <property type="molecule type" value="Genomic_DNA"/>
</dbReference>
<proteinExistence type="predicted"/>
<evidence type="ECO:0000256" key="3">
    <source>
        <dbReference type="ARBA" id="ARBA00004887"/>
    </source>
</evidence>
<evidence type="ECO:0000256" key="8">
    <source>
        <dbReference type="ARBA" id="ARBA00022737"/>
    </source>
</evidence>
<dbReference type="InterPro" id="IPR001783">
    <property type="entry name" value="Lumazine-bd"/>
</dbReference>
<evidence type="ECO:0000256" key="7">
    <source>
        <dbReference type="ARBA" id="ARBA00022679"/>
    </source>
</evidence>
<evidence type="ECO:0000256" key="9">
    <source>
        <dbReference type="PROSITE-ProRule" id="PRU00524"/>
    </source>
</evidence>
<gene>
    <name evidence="11" type="primary">ribE</name>
    <name evidence="11" type="ORF">EHRUM3_10250</name>
</gene>
<dbReference type="SUPFAM" id="SSF63380">
    <property type="entry name" value="Riboflavin synthase domain-like"/>
    <property type="match status" value="1"/>
</dbReference>
<feature type="domain" description="Lumazine-binding" evidence="10">
    <location>
        <begin position="1"/>
        <end position="85"/>
    </location>
</feature>
<dbReference type="InterPro" id="IPR017938">
    <property type="entry name" value="Riboflavin_synthase-like_b-brl"/>
</dbReference>
<evidence type="ECO:0000256" key="6">
    <source>
        <dbReference type="ARBA" id="ARBA00022619"/>
    </source>
</evidence>
<evidence type="ECO:0000259" key="10">
    <source>
        <dbReference type="PROSITE" id="PS51177"/>
    </source>
</evidence>
<dbReference type="GO" id="GO:0004746">
    <property type="term" value="F:riboflavin synthase activity"/>
    <property type="evidence" value="ECO:0007669"/>
    <property type="project" value="UniProtKB-EC"/>
</dbReference>
<keyword evidence="8" id="KW-0677">Repeat</keyword>
<comment type="caution">
    <text evidence="11">The sequence shown here is derived from an EMBL/GenBank/DDBJ whole genome shotgun (WGS) entry which is preliminary data.</text>
</comment>
<feature type="repeat" description="Lumazine-binding" evidence="9">
    <location>
        <begin position="1"/>
        <end position="85"/>
    </location>
</feature>
<evidence type="ECO:0000256" key="4">
    <source>
        <dbReference type="ARBA" id="ARBA00012827"/>
    </source>
</evidence>
<dbReference type="PANTHER" id="PTHR21098:SF12">
    <property type="entry name" value="RIBOFLAVIN SYNTHASE"/>
    <property type="match status" value="1"/>
</dbReference>
<dbReference type="AlphaFoldDB" id="A0A170TE03"/>
<dbReference type="GO" id="GO:0009231">
    <property type="term" value="P:riboflavin biosynthetic process"/>
    <property type="evidence" value="ECO:0007669"/>
    <property type="project" value="UniProtKB-KW"/>
</dbReference>
<comment type="pathway">
    <text evidence="3">Cofactor biosynthesis; riboflavin biosynthesis; riboflavin from 2-hydroxy-3-oxobutyl phosphate and 5-amino-6-(D-ribitylamino)uracil: step 2/2.</text>
</comment>
<dbReference type="EC" id="2.5.1.9" evidence="4"/>
<dbReference type="InterPro" id="IPR023366">
    <property type="entry name" value="ATP_synth_asu-like_sf"/>
</dbReference>
<sequence>MFKGIIEDIGTIVRVDYIQERDIRVFIRPYNVSFLSKVQLGSSVACSGICLSVAQLHSEYFSADISQSTLSVTNTTYWKKGTNIN</sequence>
<evidence type="ECO:0000313" key="11">
    <source>
        <dbReference type="EMBL" id="GAT78795.1"/>
    </source>
</evidence>
<keyword evidence="7" id="KW-0808">Transferase</keyword>
<reference evidence="12" key="1">
    <citation type="submission" date="2016-05" db="EMBL/GenBank/DDBJ databases">
        <title>Draft genome sequences of four strains of Ehrlichia ruminantium, a tick-borne pathogen of ruminants, isolated from Zimbabwe, The Gambia and Ghana.</title>
        <authorList>
            <person name="Nakao R."/>
            <person name="Jongejan F."/>
            <person name="Sugimoto C."/>
        </authorList>
    </citation>
    <scope>NUCLEOTIDE SEQUENCE [LARGE SCALE GENOMIC DNA]</scope>
    <source>
        <strain evidence="12">Pokoase 417</strain>
    </source>
</reference>
<dbReference type="PANTHER" id="PTHR21098">
    <property type="entry name" value="RIBOFLAVIN SYNTHASE ALPHA CHAIN"/>
    <property type="match status" value="1"/>
</dbReference>
<protein>
    <recommendedName>
        <fullName evidence="5">Riboflavin synthase</fullName>
        <ecNumber evidence="4">2.5.1.9</ecNumber>
    </recommendedName>
</protein>